<evidence type="ECO:0000259" key="3">
    <source>
        <dbReference type="Pfam" id="PF14214"/>
    </source>
</evidence>
<reference evidence="4" key="1">
    <citation type="submission" date="2013-04" db="EMBL/GenBank/DDBJ databases">
        <authorList>
            <person name="Qu J."/>
            <person name="Murali S.C."/>
            <person name="Bandaranaike D."/>
            <person name="Bellair M."/>
            <person name="Blankenburg K."/>
            <person name="Chao H."/>
            <person name="Dinh H."/>
            <person name="Doddapaneni H."/>
            <person name="Downs B."/>
            <person name="Dugan-Rocha S."/>
            <person name="Elkadiri S."/>
            <person name="Gnanaolivu R.D."/>
            <person name="Hernandez B."/>
            <person name="Javaid M."/>
            <person name="Jayaseelan J.C."/>
            <person name="Lee S."/>
            <person name="Li M."/>
            <person name="Ming W."/>
            <person name="Munidasa M."/>
            <person name="Muniz J."/>
            <person name="Nguyen L."/>
            <person name="Ongeri F."/>
            <person name="Osuji N."/>
            <person name="Pu L.-L."/>
            <person name="Puazo M."/>
            <person name="Qu C."/>
            <person name="Quiroz J."/>
            <person name="Raj R."/>
            <person name="Weissenberger G."/>
            <person name="Xin Y."/>
            <person name="Zou X."/>
            <person name="Han Y."/>
            <person name="Richards S."/>
            <person name="Worley K."/>
            <person name="Muzny D."/>
            <person name="Gibbs R."/>
        </authorList>
    </citation>
    <scope>NUCLEOTIDE SEQUENCE</scope>
    <source>
        <strain evidence="4">Sampled in the wild</strain>
    </source>
</reference>
<keyword evidence="5" id="KW-1185">Reference proteome</keyword>
<dbReference type="GO" id="GO:0000723">
    <property type="term" value="P:telomere maintenance"/>
    <property type="evidence" value="ECO:0007669"/>
    <property type="project" value="InterPro"/>
</dbReference>
<dbReference type="Gene3D" id="3.40.50.300">
    <property type="entry name" value="P-loop containing nucleotide triphosphate hydrolases"/>
    <property type="match status" value="1"/>
</dbReference>
<keyword evidence="1" id="KW-0547">Nucleotide-binding</keyword>
<dbReference type="InterPro" id="IPR010285">
    <property type="entry name" value="DNA_helicase_pif1-like_DEAD"/>
</dbReference>
<dbReference type="PANTHER" id="PTHR10492:SF57">
    <property type="entry name" value="ATP-DEPENDENT DNA HELICASE"/>
    <property type="match status" value="1"/>
</dbReference>
<comment type="caution">
    <text evidence="4">The sequence shown here is derived from an EMBL/GenBank/DDBJ whole genome shotgun (WGS) entry which is preliminary data.</text>
</comment>
<dbReference type="AlphaFoldDB" id="A0A8K0KS58"/>
<comment type="similarity">
    <text evidence="1">Belongs to the helicase family.</text>
</comment>
<keyword evidence="1" id="KW-0067">ATP-binding</keyword>
<organism evidence="4 5">
    <name type="scientific">Ladona fulva</name>
    <name type="common">Scarce chaser dragonfly</name>
    <name type="synonym">Libellula fulva</name>
    <dbReference type="NCBI Taxonomy" id="123851"/>
    <lineage>
        <taxon>Eukaryota</taxon>
        <taxon>Metazoa</taxon>
        <taxon>Ecdysozoa</taxon>
        <taxon>Arthropoda</taxon>
        <taxon>Hexapoda</taxon>
        <taxon>Insecta</taxon>
        <taxon>Pterygota</taxon>
        <taxon>Palaeoptera</taxon>
        <taxon>Odonata</taxon>
        <taxon>Epiprocta</taxon>
        <taxon>Anisoptera</taxon>
        <taxon>Libelluloidea</taxon>
        <taxon>Libellulidae</taxon>
        <taxon>Ladona</taxon>
    </lineage>
</organism>
<keyword evidence="1" id="KW-0233">DNA recombination</keyword>
<comment type="cofactor">
    <cofactor evidence="1">
        <name>Mg(2+)</name>
        <dbReference type="ChEBI" id="CHEBI:18420"/>
    </cofactor>
</comment>
<comment type="catalytic activity">
    <reaction evidence="1">
        <text>ATP + H2O = ADP + phosphate + H(+)</text>
        <dbReference type="Rhea" id="RHEA:13065"/>
        <dbReference type="ChEBI" id="CHEBI:15377"/>
        <dbReference type="ChEBI" id="CHEBI:15378"/>
        <dbReference type="ChEBI" id="CHEBI:30616"/>
        <dbReference type="ChEBI" id="CHEBI:43474"/>
        <dbReference type="ChEBI" id="CHEBI:456216"/>
        <dbReference type="EC" id="5.6.2.3"/>
    </reaction>
</comment>
<dbReference type="InterPro" id="IPR025476">
    <property type="entry name" value="Helitron_helicase-like"/>
</dbReference>
<gene>
    <name evidence="4" type="ORF">J437_LFUL019012</name>
</gene>
<evidence type="ECO:0000313" key="5">
    <source>
        <dbReference type="Proteomes" id="UP000792457"/>
    </source>
</evidence>
<dbReference type="GO" id="GO:0006281">
    <property type="term" value="P:DNA repair"/>
    <property type="evidence" value="ECO:0007669"/>
    <property type="project" value="UniProtKB-KW"/>
</dbReference>
<feature type="domain" description="DNA helicase Pif1-like DEAD-box helicase" evidence="2">
    <location>
        <begin position="621"/>
        <end position="796"/>
    </location>
</feature>
<dbReference type="GO" id="GO:0016787">
    <property type="term" value="F:hydrolase activity"/>
    <property type="evidence" value="ECO:0007669"/>
    <property type="project" value="UniProtKB-KW"/>
</dbReference>
<dbReference type="EC" id="5.6.2.3" evidence="1"/>
<evidence type="ECO:0000256" key="1">
    <source>
        <dbReference type="RuleBase" id="RU363044"/>
    </source>
</evidence>
<dbReference type="OrthoDB" id="1728974at2759"/>
<dbReference type="Pfam" id="PF05970">
    <property type="entry name" value="PIF1"/>
    <property type="match status" value="1"/>
</dbReference>
<dbReference type="GO" id="GO:0043139">
    <property type="term" value="F:5'-3' DNA helicase activity"/>
    <property type="evidence" value="ECO:0007669"/>
    <property type="project" value="UniProtKB-EC"/>
</dbReference>
<dbReference type="GO" id="GO:0005524">
    <property type="term" value="F:ATP binding"/>
    <property type="evidence" value="ECO:0007669"/>
    <property type="project" value="UniProtKB-KW"/>
</dbReference>
<name>A0A8K0KS58_LADFU</name>
<keyword evidence="1" id="KW-0227">DNA damage</keyword>
<feature type="domain" description="Helitron helicase-like" evidence="3">
    <location>
        <begin position="115"/>
        <end position="204"/>
    </location>
</feature>
<dbReference type="Proteomes" id="UP000792457">
    <property type="component" value="Unassembled WGS sequence"/>
</dbReference>
<sequence>MISRRGDALQRISETHRSYDALQYPIIFWGGDDGYHFNFKQIDPRTGCQTNRKISAMEFYAYKIMVRSGPTNHILLCKQLFRQFNVDMYAKVESERLLYIRLNQSRLRIQDICTNTLKTLCHMFGRPDLFVTFTCNPTWAEITEELLNGQAPSDRHDLTARVFKQKLSKLMDVITKCHIYGDTRCWMYSIEWQKRGLPHAHILVWLKEKIRPTQIDEVISAALPNEEDDPILFEIICKNMIHGPCETQTGNDGYPLYRRRKPGQGGHTASMKMKSDSRYKQVEVDNRWVVPYTPLLSKMFEAHINVEYCNSVKSIKYICKYINKGSDMAIFQIENENRKTDEITQYQMGRYISSNEAVWRILNFSIHERYPPVIHLSVHLENGQRVYFTAENARERAARPPNSTLTAFFLLCQEDPFARTLLYPEVSKYYTWNKSRKLFCKRKQGVRTPGCDTCASEVLGRVYTVHPNNSECYYLRLLLHTVRWPTSFAALRTVDGEVCQTHREACQKRGLLLRSLFAVLITTCAPSSPRVLWEKNKESSSEAILREQRRANPTLDFDLTSEIFNEALILLEDKCISINGKTLMQLGLPEPSRTAFDGCFTGKELRCGEVKTFVDINKHLLTSERKVAHDKIFDLISCERVGNFFFDIPRGTRKTFLINLLLAEIRANKEIAVAVASSGIASTLLDGGGTAHSALQLPINLAQMETPVCNISKGSGKSKILKSCKILVWDECTMMHKKGLEALDRTMKDLRGNNRIMGGAVVVLPGDFRQTLPVIPRSTPADELNASLKASHIWTKGTNN</sequence>
<dbReference type="SUPFAM" id="SSF52540">
    <property type="entry name" value="P-loop containing nucleoside triphosphate hydrolases"/>
    <property type="match status" value="1"/>
</dbReference>
<reference evidence="4" key="2">
    <citation type="submission" date="2017-10" db="EMBL/GenBank/DDBJ databases">
        <title>Ladona fulva Genome sequencing and assembly.</title>
        <authorList>
            <person name="Murali S."/>
            <person name="Richards S."/>
            <person name="Bandaranaike D."/>
            <person name="Bellair M."/>
            <person name="Blankenburg K."/>
            <person name="Chao H."/>
            <person name="Dinh H."/>
            <person name="Doddapaneni H."/>
            <person name="Dugan-Rocha S."/>
            <person name="Elkadiri S."/>
            <person name="Gnanaolivu R."/>
            <person name="Hernandez B."/>
            <person name="Skinner E."/>
            <person name="Javaid M."/>
            <person name="Lee S."/>
            <person name="Li M."/>
            <person name="Ming W."/>
            <person name="Munidasa M."/>
            <person name="Muniz J."/>
            <person name="Nguyen L."/>
            <person name="Hughes D."/>
            <person name="Osuji N."/>
            <person name="Pu L.-L."/>
            <person name="Puazo M."/>
            <person name="Qu C."/>
            <person name="Quiroz J."/>
            <person name="Raj R."/>
            <person name="Weissenberger G."/>
            <person name="Xin Y."/>
            <person name="Zou X."/>
            <person name="Han Y."/>
            <person name="Worley K."/>
            <person name="Muzny D."/>
            <person name="Gibbs R."/>
        </authorList>
    </citation>
    <scope>NUCLEOTIDE SEQUENCE</scope>
    <source>
        <strain evidence="4">Sampled in the wild</strain>
    </source>
</reference>
<keyword evidence="1" id="KW-0347">Helicase</keyword>
<proteinExistence type="inferred from homology"/>
<keyword evidence="1" id="KW-0378">Hydrolase</keyword>
<protein>
    <recommendedName>
        <fullName evidence="1">ATP-dependent DNA helicase</fullName>
        <ecNumber evidence="1">5.6.2.3</ecNumber>
    </recommendedName>
</protein>
<accession>A0A8K0KS58</accession>
<dbReference type="PANTHER" id="PTHR10492">
    <property type="match status" value="1"/>
</dbReference>
<dbReference type="Pfam" id="PF14214">
    <property type="entry name" value="Helitron_like_N"/>
    <property type="match status" value="1"/>
</dbReference>
<dbReference type="InterPro" id="IPR027417">
    <property type="entry name" value="P-loop_NTPase"/>
</dbReference>
<evidence type="ECO:0000313" key="4">
    <source>
        <dbReference type="EMBL" id="KAG8239489.1"/>
    </source>
</evidence>
<dbReference type="GO" id="GO:0006310">
    <property type="term" value="P:DNA recombination"/>
    <property type="evidence" value="ECO:0007669"/>
    <property type="project" value="UniProtKB-KW"/>
</dbReference>
<evidence type="ECO:0000259" key="2">
    <source>
        <dbReference type="Pfam" id="PF05970"/>
    </source>
</evidence>
<keyword evidence="1" id="KW-0234">DNA repair</keyword>
<dbReference type="EMBL" id="KZ309674">
    <property type="protein sequence ID" value="KAG8239489.1"/>
    <property type="molecule type" value="Genomic_DNA"/>
</dbReference>